<dbReference type="PROSITE" id="PS52016">
    <property type="entry name" value="TONB_DEPENDENT_REC_3"/>
    <property type="match status" value="1"/>
</dbReference>
<feature type="chain" id="PRO_5018172596" evidence="13">
    <location>
        <begin position="30"/>
        <end position="773"/>
    </location>
</feature>
<comment type="caution">
    <text evidence="16">The sequence shown here is derived from an EMBL/GenBank/DDBJ whole genome shotgun (WGS) entry which is preliminary data.</text>
</comment>
<evidence type="ECO:0000256" key="4">
    <source>
        <dbReference type="ARBA" id="ARBA00022452"/>
    </source>
</evidence>
<dbReference type="Gene3D" id="2.170.130.10">
    <property type="entry name" value="TonB-dependent receptor, plug domain"/>
    <property type="match status" value="1"/>
</dbReference>
<evidence type="ECO:0000256" key="1">
    <source>
        <dbReference type="ARBA" id="ARBA00004571"/>
    </source>
</evidence>
<evidence type="ECO:0000256" key="13">
    <source>
        <dbReference type="SAM" id="SignalP"/>
    </source>
</evidence>
<gene>
    <name evidence="16" type="ORF">D8I35_15665</name>
</gene>
<evidence type="ECO:0000259" key="15">
    <source>
        <dbReference type="Pfam" id="PF07715"/>
    </source>
</evidence>
<dbReference type="Proteomes" id="UP000278006">
    <property type="component" value="Unassembled WGS sequence"/>
</dbReference>
<evidence type="ECO:0000256" key="5">
    <source>
        <dbReference type="ARBA" id="ARBA00022692"/>
    </source>
</evidence>
<dbReference type="InterPro" id="IPR012910">
    <property type="entry name" value="Plug_dom"/>
</dbReference>
<dbReference type="GO" id="GO:0044718">
    <property type="term" value="P:siderophore transmembrane transport"/>
    <property type="evidence" value="ECO:0007669"/>
    <property type="project" value="TreeGrafter"/>
</dbReference>
<dbReference type="GO" id="GO:0015344">
    <property type="term" value="F:siderophore uptake transmembrane transporter activity"/>
    <property type="evidence" value="ECO:0007669"/>
    <property type="project" value="TreeGrafter"/>
</dbReference>
<name>A0A3M6QNY0_9BURK</name>
<dbReference type="SUPFAM" id="SSF56935">
    <property type="entry name" value="Porins"/>
    <property type="match status" value="1"/>
</dbReference>
<keyword evidence="3 10" id="KW-0813">Transport</keyword>
<feature type="region of interest" description="Disordered" evidence="12">
    <location>
        <begin position="82"/>
        <end position="101"/>
    </location>
</feature>
<dbReference type="InterPro" id="IPR037066">
    <property type="entry name" value="Plug_dom_sf"/>
</dbReference>
<keyword evidence="5 10" id="KW-0812">Transmembrane</keyword>
<feature type="domain" description="TonB-dependent receptor-like beta-barrel" evidence="14">
    <location>
        <begin position="268"/>
        <end position="726"/>
    </location>
</feature>
<evidence type="ECO:0000256" key="2">
    <source>
        <dbReference type="ARBA" id="ARBA00009810"/>
    </source>
</evidence>
<evidence type="ECO:0000256" key="8">
    <source>
        <dbReference type="ARBA" id="ARBA00023170"/>
    </source>
</evidence>
<evidence type="ECO:0000259" key="14">
    <source>
        <dbReference type="Pfam" id="PF00593"/>
    </source>
</evidence>
<feature type="region of interest" description="Disordered" evidence="12">
    <location>
        <begin position="118"/>
        <end position="139"/>
    </location>
</feature>
<evidence type="ECO:0000256" key="6">
    <source>
        <dbReference type="ARBA" id="ARBA00023077"/>
    </source>
</evidence>
<sequence>MLTSHQRTFHTTQIAWAIFALAGSGIAHAQATEQVLDEVVVLGTAEEEVKQSLGVSVITAEDLAKRPPASDLSEVLRQEPGVNLTGSANSGMRGNRRQLDIRGMGPDNTLVLIDGQPASSRNASRQGWTGERDSDGDTAWVPPEMIERVEILRGPAAARYGSGAMGGVVNIITKRPTDRLSGSLTYYTNLQQDPKEGDSRRANFSLSGPISDRLAFRVYGGYSKTEPDALNINAGQSFESNGVAAAAGKTGNRNKNINGLFTLDINAQQKLELNLGYSRKSDLYSGDSQNMNAYVSLNNSNVNFIPVTDLYGTETTVVHRSSIGLTHRGDWDWGDSRASLTYGYTRNARTSEGLFGGPEGAFLSEAAMGDQQTSYVAQLKELRLDGEVNLPGRWWGKQQVLTLGAEIMHESLDDAGSTRTLQLASTNSSFEPIDELPGRDGRSKKSFSSMAVYAEDNIELVENLILTPALRLNYHKEFGFNASPGLTASYALNRAWTIKGGIARAYKTPSLYQANPNYLLFSQGTGCRAEARPCYLQGNADLEAETSINKEIGIAYDAGGLRTSVAYFRNDYKNKISAGTASYGTLSGGAGVLGTSQQIHLLKWENTPKAVVQGLEGNLFIPLTPLLDWNTNFTYMIESEDKSTGQPLSIIPKYTVNSTLDWLVTDKLSLQGTVTWYGKQEAATHDVRRDMEILVRPGLNPYALVGVSGGYEVSRSFKLRLGVNNLFNKQLYREGLTYGVGSTSTTDTNLTRAGARTYNEHGRSFFISLTGTF</sequence>
<evidence type="ECO:0000256" key="7">
    <source>
        <dbReference type="ARBA" id="ARBA00023136"/>
    </source>
</evidence>
<dbReference type="InterPro" id="IPR039426">
    <property type="entry name" value="TonB-dep_rcpt-like"/>
</dbReference>
<feature type="signal peptide" evidence="13">
    <location>
        <begin position="1"/>
        <end position="29"/>
    </location>
</feature>
<dbReference type="OrthoDB" id="183532at2"/>
<dbReference type="RefSeq" id="WP_122231009.1">
    <property type="nucleotide sequence ID" value="NZ_RDQO01000005.1"/>
</dbReference>
<evidence type="ECO:0000256" key="10">
    <source>
        <dbReference type="PROSITE-ProRule" id="PRU01360"/>
    </source>
</evidence>
<organism evidence="16 17">
    <name type="scientific">Corticibacter populi</name>
    <dbReference type="NCBI Taxonomy" id="1550736"/>
    <lineage>
        <taxon>Bacteria</taxon>
        <taxon>Pseudomonadati</taxon>
        <taxon>Pseudomonadota</taxon>
        <taxon>Betaproteobacteria</taxon>
        <taxon>Burkholderiales</taxon>
        <taxon>Comamonadaceae</taxon>
        <taxon>Corticibacter</taxon>
    </lineage>
</organism>
<protein>
    <submittedName>
        <fullName evidence="16">TonB-dependent siderophore receptor</fullName>
    </submittedName>
</protein>
<dbReference type="Pfam" id="PF00593">
    <property type="entry name" value="TonB_dep_Rec_b-barrel"/>
    <property type="match status" value="1"/>
</dbReference>
<keyword evidence="6 11" id="KW-0798">TonB box</keyword>
<keyword evidence="9 10" id="KW-0998">Cell outer membrane</keyword>
<feature type="compositionally biased region" description="Polar residues" evidence="12">
    <location>
        <begin position="118"/>
        <end position="127"/>
    </location>
</feature>
<evidence type="ECO:0000313" key="16">
    <source>
        <dbReference type="EMBL" id="RMX04229.1"/>
    </source>
</evidence>
<keyword evidence="13" id="KW-0732">Signal</keyword>
<dbReference type="NCBIfam" id="TIGR01783">
    <property type="entry name" value="TonB-siderophor"/>
    <property type="match status" value="1"/>
</dbReference>
<dbReference type="InterPro" id="IPR058134">
    <property type="entry name" value="PirA/FepA/PfeA"/>
</dbReference>
<keyword evidence="4 10" id="KW-1134">Transmembrane beta strand</keyword>
<proteinExistence type="inferred from homology"/>
<evidence type="ECO:0000313" key="17">
    <source>
        <dbReference type="Proteomes" id="UP000278006"/>
    </source>
</evidence>
<dbReference type="Gene3D" id="2.40.170.20">
    <property type="entry name" value="TonB-dependent receptor, beta-barrel domain"/>
    <property type="match status" value="1"/>
</dbReference>
<dbReference type="InterPro" id="IPR036942">
    <property type="entry name" value="Beta-barrel_TonB_sf"/>
</dbReference>
<dbReference type="NCBIfam" id="NF010051">
    <property type="entry name" value="PRK13528.1"/>
    <property type="match status" value="1"/>
</dbReference>
<dbReference type="InterPro" id="IPR010105">
    <property type="entry name" value="TonB_sidphr_rcpt"/>
</dbReference>
<reference evidence="16 17" key="1">
    <citation type="submission" date="2018-10" db="EMBL/GenBank/DDBJ databases">
        <title>Draft genome of Cortibacter populi DSM10536.</title>
        <authorList>
            <person name="Bernier A.-M."/>
            <person name="Bernard K."/>
        </authorList>
    </citation>
    <scope>NUCLEOTIDE SEQUENCE [LARGE SCALE GENOMIC DNA]</scope>
    <source>
        <strain evidence="16 17">DSM 105136</strain>
    </source>
</reference>
<evidence type="ECO:0000256" key="12">
    <source>
        <dbReference type="SAM" id="MobiDB-lite"/>
    </source>
</evidence>
<dbReference type="CDD" id="cd01347">
    <property type="entry name" value="ligand_gated_channel"/>
    <property type="match status" value="1"/>
</dbReference>
<dbReference type="EMBL" id="RDQO01000005">
    <property type="protein sequence ID" value="RMX04229.1"/>
    <property type="molecule type" value="Genomic_DNA"/>
</dbReference>
<evidence type="ECO:0000256" key="9">
    <source>
        <dbReference type="ARBA" id="ARBA00023237"/>
    </source>
</evidence>
<dbReference type="Pfam" id="PF07715">
    <property type="entry name" value="Plug"/>
    <property type="match status" value="1"/>
</dbReference>
<dbReference type="AlphaFoldDB" id="A0A3M6QNY0"/>
<evidence type="ECO:0000256" key="3">
    <source>
        <dbReference type="ARBA" id="ARBA00022448"/>
    </source>
</evidence>
<evidence type="ECO:0000256" key="11">
    <source>
        <dbReference type="RuleBase" id="RU003357"/>
    </source>
</evidence>
<keyword evidence="17" id="KW-1185">Reference proteome</keyword>
<dbReference type="InterPro" id="IPR000531">
    <property type="entry name" value="Beta-barrel_TonB"/>
</dbReference>
<keyword evidence="8 16" id="KW-0675">Receptor</keyword>
<dbReference type="PANTHER" id="PTHR30069">
    <property type="entry name" value="TONB-DEPENDENT OUTER MEMBRANE RECEPTOR"/>
    <property type="match status" value="1"/>
</dbReference>
<accession>A0A3M6QNY0</accession>
<comment type="similarity">
    <text evidence="2 10 11">Belongs to the TonB-dependent receptor family.</text>
</comment>
<dbReference type="PANTHER" id="PTHR30069:SF8">
    <property type="entry name" value="TONB-DEPENDENT SIDEROPHORE RECEPTOR PROTEIN"/>
    <property type="match status" value="1"/>
</dbReference>
<feature type="domain" description="TonB-dependent receptor plug" evidence="15">
    <location>
        <begin position="54"/>
        <end position="168"/>
    </location>
</feature>
<dbReference type="NCBIfam" id="NF010048">
    <property type="entry name" value="PRK13524.1"/>
    <property type="match status" value="1"/>
</dbReference>
<dbReference type="GO" id="GO:0009279">
    <property type="term" value="C:cell outer membrane"/>
    <property type="evidence" value="ECO:0007669"/>
    <property type="project" value="UniProtKB-SubCell"/>
</dbReference>
<comment type="subcellular location">
    <subcellularLocation>
        <location evidence="1 10">Cell outer membrane</location>
        <topology evidence="1 10">Multi-pass membrane protein</topology>
    </subcellularLocation>
</comment>
<keyword evidence="7 10" id="KW-0472">Membrane</keyword>
<dbReference type="GO" id="GO:0038023">
    <property type="term" value="F:signaling receptor activity"/>
    <property type="evidence" value="ECO:0007669"/>
    <property type="project" value="InterPro"/>
</dbReference>